<feature type="transmembrane region" description="Helical" evidence="8">
    <location>
        <begin position="45"/>
        <end position="75"/>
    </location>
</feature>
<comment type="similarity">
    <text evidence="2">Belongs to the EMC6 family.</text>
</comment>
<keyword evidence="4 8" id="KW-0812">Transmembrane</keyword>
<dbReference type="InterPro" id="IPR029008">
    <property type="entry name" value="EMC6-like"/>
</dbReference>
<reference evidence="9" key="1">
    <citation type="submission" date="2016-03" db="EMBL/GenBank/DDBJ databases">
        <title>Mechanisms controlling the formation of the plant cell surface in tip-growing cells are functionally conserved among land plants.</title>
        <authorList>
            <person name="Honkanen S."/>
            <person name="Jones V.A."/>
            <person name="Morieri G."/>
            <person name="Champion C."/>
            <person name="Hetherington A.J."/>
            <person name="Kelly S."/>
            <person name="Saint-Marcoux D."/>
            <person name="Proust H."/>
            <person name="Prescott H."/>
            <person name="Dolan L."/>
        </authorList>
    </citation>
    <scope>NUCLEOTIDE SEQUENCE [LARGE SCALE GENOMIC DNA]</scope>
    <source>
        <tissue evidence="9">Whole gametophyte</tissue>
    </source>
</reference>
<proteinExistence type="inferred from homology"/>
<dbReference type="InterPro" id="IPR008504">
    <property type="entry name" value="Emc6"/>
</dbReference>
<evidence type="ECO:0000256" key="1">
    <source>
        <dbReference type="ARBA" id="ARBA00004477"/>
    </source>
</evidence>
<evidence type="ECO:0000256" key="8">
    <source>
        <dbReference type="SAM" id="Phobius"/>
    </source>
</evidence>
<evidence type="ECO:0000256" key="4">
    <source>
        <dbReference type="ARBA" id="ARBA00022692"/>
    </source>
</evidence>
<evidence type="ECO:0000313" key="10">
    <source>
        <dbReference type="Proteomes" id="UP000077202"/>
    </source>
</evidence>
<dbReference type="AlphaFoldDB" id="A0A176W5M0"/>
<keyword evidence="6 8" id="KW-1133">Transmembrane helix</keyword>
<dbReference type="Proteomes" id="UP000077202">
    <property type="component" value="Unassembled WGS sequence"/>
</dbReference>
<feature type="transmembrane region" description="Helical" evidence="8">
    <location>
        <begin position="102"/>
        <end position="127"/>
    </location>
</feature>
<sequence>MAPSARPSKAFVKEEKKSDDIMETPAYSAENVQHNMRIIYYSRTFLSIVGGVVAGVLGLSAISGFLCYFIIMLLVSGGIAAKTKFDIFSYFDSWQRITVDGITAGFMSFVLFWTYPSYLLCFALCVVEKSQFSFSVLG</sequence>
<organism evidence="9 10">
    <name type="scientific">Marchantia polymorpha subsp. ruderalis</name>
    <dbReference type="NCBI Taxonomy" id="1480154"/>
    <lineage>
        <taxon>Eukaryota</taxon>
        <taxon>Viridiplantae</taxon>
        <taxon>Streptophyta</taxon>
        <taxon>Embryophyta</taxon>
        <taxon>Marchantiophyta</taxon>
        <taxon>Marchantiopsida</taxon>
        <taxon>Marchantiidae</taxon>
        <taxon>Marchantiales</taxon>
        <taxon>Marchantiaceae</taxon>
        <taxon>Marchantia</taxon>
    </lineage>
</organism>
<dbReference type="EMBL" id="LVLJ01001837">
    <property type="protein sequence ID" value="OAE27755.1"/>
    <property type="molecule type" value="Genomic_DNA"/>
</dbReference>
<evidence type="ECO:0000256" key="6">
    <source>
        <dbReference type="ARBA" id="ARBA00022989"/>
    </source>
</evidence>
<evidence type="ECO:0000256" key="7">
    <source>
        <dbReference type="ARBA" id="ARBA00023136"/>
    </source>
</evidence>
<accession>A0A176W5M0</accession>
<dbReference type="Pfam" id="PF07019">
    <property type="entry name" value="EMC6"/>
    <property type="match status" value="1"/>
</dbReference>
<comment type="caution">
    <text evidence="9">The sequence shown here is derived from an EMBL/GenBank/DDBJ whole genome shotgun (WGS) entry which is preliminary data.</text>
</comment>
<dbReference type="PANTHER" id="PTHR20994">
    <property type="entry name" value="ER MEMBRANE PROTEIN COMPLEX SUBUNIT 6"/>
    <property type="match status" value="1"/>
</dbReference>
<dbReference type="GO" id="GO:0034975">
    <property type="term" value="P:protein folding in endoplasmic reticulum"/>
    <property type="evidence" value="ECO:0007669"/>
    <property type="project" value="TreeGrafter"/>
</dbReference>
<gene>
    <name evidence="9" type="ORF">AXG93_4476s1070</name>
</gene>
<keyword evidence="7 8" id="KW-0472">Membrane</keyword>
<dbReference type="GO" id="GO:0000045">
    <property type="term" value="P:autophagosome assembly"/>
    <property type="evidence" value="ECO:0007669"/>
    <property type="project" value="TreeGrafter"/>
</dbReference>
<evidence type="ECO:0000313" key="9">
    <source>
        <dbReference type="EMBL" id="OAE27755.1"/>
    </source>
</evidence>
<keyword evidence="5" id="KW-0256">Endoplasmic reticulum</keyword>
<dbReference type="PANTHER" id="PTHR20994:SF0">
    <property type="entry name" value="ER MEMBRANE PROTEIN COMPLEX SUBUNIT 6"/>
    <property type="match status" value="1"/>
</dbReference>
<evidence type="ECO:0000256" key="2">
    <source>
        <dbReference type="ARBA" id="ARBA00009436"/>
    </source>
</evidence>
<evidence type="ECO:0000256" key="3">
    <source>
        <dbReference type="ARBA" id="ARBA00020827"/>
    </source>
</evidence>
<name>A0A176W5M0_MARPO</name>
<protein>
    <recommendedName>
        <fullName evidence="3">ER membrane protein complex subunit 6</fullName>
    </recommendedName>
</protein>
<dbReference type="GO" id="GO:0072546">
    <property type="term" value="C:EMC complex"/>
    <property type="evidence" value="ECO:0007669"/>
    <property type="project" value="InterPro"/>
</dbReference>
<keyword evidence="10" id="KW-1185">Reference proteome</keyword>
<comment type="subcellular location">
    <subcellularLocation>
        <location evidence="1">Endoplasmic reticulum membrane</location>
        <topology evidence="1">Multi-pass membrane protein</topology>
    </subcellularLocation>
</comment>
<evidence type="ECO:0000256" key="5">
    <source>
        <dbReference type="ARBA" id="ARBA00022824"/>
    </source>
</evidence>